<reference evidence="6" key="1">
    <citation type="submission" date="2023-06" db="EMBL/GenBank/DDBJ databases">
        <title>Genome-scale phylogeny and comparative genomics of the fungal order Sordariales.</title>
        <authorList>
            <consortium name="Lawrence Berkeley National Laboratory"/>
            <person name="Hensen N."/>
            <person name="Bonometti L."/>
            <person name="Westerberg I."/>
            <person name="Brannstrom I.O."/>
            <person name="Guillou S."/>
            <person name="Cros-Aarteil S."/>
            <person name="Calhoun S."/>
            <person name="Haridas S."/>
            <person name="Kuo A."/>
            <person name="Mondo S."/>
            <person name="Pangilinan J."/>
            <person name="Riley R."/>
            <person name="LaButti K."/>
            <person name="Andreopoulos B."/>
            <person name="Lipzen A."/>
            <person name="Chen C."/>
            <person name="Yanf M."/>
            <person name="Daum C."/>
            <person name="Ng V."/>
            <person name="Clum A."/>
            <person name="Steindorff A."/>
            <person name="Ohm R."/>
            <person name="Martin F."/>
            <person name="Silar P."/>
            <person name="Natvig D."/>
            <person name="Lalanne C."/>
            <person name="Gautier V."/>
            <person name="Ament-velasquez S.L."/>
            <person name="Kruys A."/>
            <person name="Hutchinson M.I."/>
            <person name="Powell A.J."/>
            <person name="Barry K."/>
            <person name="Miller A.N."/>
            <person name="Grigoriev I.V."/>
            <person name="Debuchy R."/>
            <person name="Gladieux P."/>
            <person name="Thoren M.H."/>
            <person name="Johannesson H."/>
        </authorList>
    </citation>
    <scope>NUCLEOTIDE SEQUENCE</scope>
    <source>
        <strain evidence="6">SMH2392-1A</strain>
    </source>
</reference>
<keyword evidence="3" id="KW-0862">Zinc</keyword>
<dbReference type="SUPFAM" id="SSF51316">
    <property type="entry name" value="Mss4-like"/>
    <property type="match status" value="1"/>
</dbReference>
<keyword evidence="2" id="KW-0479">Metal-binding</keyword>
<dbReference type="EMBL" id="JAUIRO010000003">
    <property type="protein sequence ID" value="KAK0721842.1"/>
    <property type="molecule type" value="Genomic_DNA"/>
</dbReference>
<evidence type="ECO:0000256" key="3">
    <source>
        <dbReference type="ARBA" id="ARBA00022833"/>
    </source>
</evidence>
<sequence>MSAPYHGSCLCDGVRFTVSSGPMGITECYCGHCRKGSGGNSQIMAVFAGKDVTFESGQDRVATYTFTNTTSGKGKDKTFCKTCGAQLWTVPDAAKSSNLLLIRTSLLDEGLEMKPDNAIFTRTRPAWVPAIEGVENHEAAP</sequence>
<comment type="similarity">
    <text evidence="1">Belongs to the Gfa family.</text>
</comment>
<dbReference type="PROSITE" id="PS51891">
    <property type="entry name" value="CENP_V_GFA"/>
    <property type="match status" value="1"/>
</dbReference>
<keyword evidence="4" id="KW-0456">Lyase</keyword>
<dbReference type="InterPro" id="IPR006913">
    <property type="entry name" value="CENP-V/GFA"/>
</dbReference>
<evidence type="ECO:0000259" key="5">
    <source>
        <dbReference type="PROSITE" id="PS51891"/>
    </source>
</evidence>
<dbReference type="RefSeq" id="XP_060297766.1">
    <property type="nucleotide sequence ID" value="XM_060445085.1"/>
</dbReference>
<evidence type="ECO:0000256" key="2">
    <source>
        <dbReference type="ARBA" id="ARBA00022723"/>
    </source>
</evidence>
<evidence type="ECO:0000313" key="7">
    <source>
        <dbReference type="Proteomes" id="UP001172101"/>
    </source>
</evidence>
<proteinExistence type="inferred from homology"/>
<evidence type="ECO:0000256" key="4">
    <source>
        <dbReference type="ARBA" id="ARBA00023239"/>
    </source>
</evidence>
<dbReference type="PANTHER" id="PTHR33337">
    <property type="entry name" value="GFA DOMAIN-CONTAINING PROTEIN"/>
    <property type="match status" value="1"/>
</dbReference>
<dbReference type="GeneID" id="85328355"/>
<name>A0AA40ATW0_9PEZI</name>
<protein>
    <submittedName>
        <fullName evidence="6">Mss4-like protein</fullName>
    </submittedName>
</protein>
<comment type="caution">
    <text evidence="6">The sequence shown here is derived from an EMBL/GenBank/DDBJ whole genome shotgun (WGS) entry which is preliminary data.</text>
</comment>
<dbReference type="GO" id="GO:0046872">
    <property type="term" value="F:metal ion binding"/>
    <property type="evidence" value="ECO:0007669"/>
    <property type="project" value="UniProtKB-KW"/>
</dbReference>
<dbReference type="PANTHER" id="PTHR33337:SF40">
    <property type="entry name" value="CENP-V_GFA DOMAIN-CONTAINING PROTEIN-RELATED"/>
    <property type="match status" value="1"/>
</dbReference>
<evidence type="ECO:0000313" key="6">
    <source>
        <dbReference type="EMBL" id="KAK0721842.1"/>
    </source>
</evidence>
<dbReference type="GO" id="GO:0016846">
    <property type="term" value="F:carbon-sulfur lyase activity"/>
    <property type="evidence" value="ECO:0007669"/>
    <property type="project" value="InterPro"/>
</dbReference>
<dbReference type="InterPro" id="IPR011057">
    <property type="entry name" value="Mss4-like_sf"/>
</dbReference>
<organism evidence="6 7">
    <name type="scientific">Lasiosphaeria miniovina</name>
    <dbReference type="NCBI Taxonomy" id="1954250"/>
    <lineage>
        <taxon>Eukaryota</taxon>
        <taxon>Fungi</taxon>
        <taxon>Dikarya</taxon>
        <taxon>Ascomycota</taxon>
        <taxon>Pezizomycotina</taxon>
        <taxon>Sordariomycetes</taxon>
        <taxon>Sordariomycetidae</taxon>
        <taxon>Sordariales</taxon>
        <taxon>Lasiosphaeriaceae</taxon>
        <taxon>Lasiosphaeria</taxon>
    </lineage>
</organism>
<keyword evidence="7" id="KW-1185">Reference proteome</keyword>
<evidence type="ECO:0000256" key="1">
    <source>
        <dbReference type="ARBA" id="ARBA00005495"/>
    </source>
</evidence>
<dbReference type="Pfam" id="PF04828">
    <property type="entry name" value="GFA"/>
    <property type="match status" value="1"/>
</dbReference>
<feature type="domain" description="CENP-V/GFA" evidence="5">
    <location>
        <begin position="5"/>
        <end position="132"/>
    </location>
</feature>
<gene>
    <name evidence="6" type="ORF">B0T26DRAFT_749315</name>
</gene>
<accession>A0AA40ATW0</accession>
<dbReference type="Proteomes" id="UP001172101">
    <property type="component" value="Unassembled WGS sequence"/>
</dbReference>
<dbReference type="AlphaFoldDB" id="A0AA40ATW0"/>
<dbReference type="Gene3D" id="3.90.1590.10">
    <property type="entry name" value="glutathione-dependent formaldehyde- activating enzyme (gfa)"/>
    <property type="match status" value="1"/>
</dbReference>